<dbReference type="InterPro" id="IPR037185">
    <property type="entry name" value="EmrE-like"/>
</dbReference>
<dbReference type="KEGG" id="rtg:NCTC13098_05180"/>
<evidence type="ECO:0000313" key="8">
    <source>
        <dbReference type="Proteomes" id="UP000274346"/>
    </source>
</evidence>
<evidence type="ECO:0000256" key="5">
    <source>
        <dbReference type="ARBA" id="ARBA00023136"/>
    </source>
</evidence>
<organism evidence="7 8">
    <name type="scientific">Raoultella terrigena</name>
    <name type="common">Klebsiella terrigena</name>
    <dbReference type="NCBI Taxonomy" id="577"/>
    <lineage>
        <taxon>Bacteria</taxon>
        <taxon>Pseudomonadati</taxon>
        <taxon>Pseudomonadota</taxon>
        <taxon>Gammaproteobacteria</taxon>
        <taxon>Enterobacterales</taxon>
        <taxon>Enterobacteriaceae</taxon>
        <taxon>Klebsiella/Raoultella group</taxon>
        <taxon>Raoultella</taxon>
    </lineage>
</organism>
<gene>
    <name evidence="7" type="primary">rhtA_1</name>
    <name evidence="7" type="ORF">NCTC13098_05180</name>
</gene>
<evidence type="ECO:0000256" key="4">
    <source>
        <dbReference type="ARBA" id="ARBA00022989"/>
    </source>
</evidence>
<evidence type="ECO:0000256" key="2">
    <source>
        <dbReference type="ARBA" id="ARBA00022475"/>
    </source>
</evidence>
<sequence>MPGSSRKVPGVVADGSYFNRHDLYSERRVAGEIALSAGWRARRDGPAPGARHPDSVVIFKPWRLRFAREQRLPLLFYGLALGAMNYLFYLSIQRIPLGIAVALEFTGPLAVALFGSRRPLDFVWVVLGGSGAMVSPAAGAGRGAGSISPARCWRWAPGPAGRSIFLPASARAKSTGPATVAMGLAYCRGDFCAAGYAAGNRYAVPVVAAAAGPGDRRALYRAPLLAGK</sequence>
<dbReference type="SUPFAM" id="SSF103481">
    <property type="entry name" value="Multidrug resistance efflux transporter EmrE"/>
    <property type="match status" value="1"/>
</dbReference>
<dbReference type="AlphaFoldDB" id="A0A3P8M4P7"/>
<name>A0A3P8M4P7_RAOTE</name>
<evidence type="ECO:0000256" key="3">
    <source>
        <dbReference type="ARBA" id="ARBA00022692"/>
    </source>
</evidence>
<dbReference type="EMBL" id="LR131271">
    <property type="protein sequence ID" value="VDR28793.1"/>
    <property type="molecule type" value="Genomic_DNA"/>
</dbReference>
<reference evidence="7 8" key="1">
    <citation type="submission" date="2018-12" db="EMBL/GenBank/DDBJ databases">
        <authorList>
            <consortium name="Pathogen Informatics"/>
        </authorList>
    </citation>
    <scope>NUCLEOTIDE SEQUENCE [LARGE SCALE GENOMIC DNA]</scope>
    <source>
        <strain evidence="7 8">NCTC13098</strain>
    </source>
</reference>
<evidence type="ECO:0000256" key="6">
    <source>
        <dbReference type="SAM" id="Phobius"/>
    </source>
</evidence>
<keyword evidence="5 6" id="KW-0472">Membrane</keyword>
<feature type="transmembrane region" description="Helical" evidence="6">
    <location>
        <begin position="95"/>
        <end position="114"/>
    </location>
</feature>
<comment type="subcellular location">
    <subcellularLocation>
        <location evidence="1">Cell membrane</location>
        <topology evidence="1">Multi-pass membrane protein</topology>
    </subcellularLocation>
</comment>
<proteinExistence type="predicted"/>
<dbReference type="Proteomes" id="UP000274346">
    <property type="component" value="Chromosome"/>
</dbReference>
<accession>A0A3P8M4P7</accession>
<evidence type="ECO:0000313" key="7">
    <source>
        <dbReference type="EMBL" id="VDR28793.1"/>
    </source>
</evidence>
<feature type="transmembrane region" description="Helical" evidence="6">
    <location>
        <begin position="72"/>
        <end position="89"/>
    </location>
</feature>
<keyword evidence="4 6" id="KW-1133">Transmembrane helix</keyword>
<keyword evidence="3 6" id="KW-0812">Transmembrane</keyword>
<protein>
    <submittedName>
        <fullName evidence="7">Inner membrane transporter rhtA</fullName>
    </submittedName>
</protein>
<keyword evidence="2" id="KW-1003">Cell membrane</keyword>
<evidence type="ECO:0000256" key="1">
    <source>
        <dbReference type="ARBA" id="ARBA00004651"/>
    </source>
</evidence>